<organism evidence="2 3">
    <name type="scientific">Larkinella bovis</name>
    <dbReference type="NCBI Taxonomy" id="683041"/>
    <lineage>
        <taxon>Bacteria</taxon>
        <taxon>Pseudomonadati</taxon>
        <taxon>Bacteroidota</taxon>
        <taxon>Cytophagia</taxon>
        <taxon>Cytophagales</taxon>
        <taxon>Spirosomataceae</taxon>
        <taxon>Larkinella</taxon>
    </lineage>
</organism>
<reference evidence="3" key="1">
    <citation type="journal article" date="2019" name="Int. J. Syst. Evol. Microbiol.">
        <title>The Global Catalogue of Microorganisms (GCM) 10K type strain sequencing project: providing services to taxonomists for standard genome sequencing and annotation.</title>
        <authorList>
            <consortium name="The Broad Institute Genomics Platform"/>
            <consortium name="The Broad Institute Genome Sequencing Center for Infectious Disease"/>
            <person name="Wu L."/>
            <person name="Ma J."/>
        </authorList>
    </citation>
    <scope>NUCLEOTIDE SEQUENCE [LARGE SCALE GENOMIC DNA]</scope>
    <source>
        <strain evidence="3">CCUG 55250</strain>
    </source>
</reference>
<feature type="domain" description="HTH LytTR-type" evidence="1">
    <location>
        <begin position="23"/>
        <end position="126"/>
    </location>
</feature>
<proteinExistence type="predicted"/>
<protein>
    <submittedName>
        <fullName evidence="2">LytR/AlgR family response regulator transcription factor</fullName>
    </submittedName>
</protein>
<dbReference type="InterPro" id="IPR007492">
    <property type="entry name" value="LytTR_DNA-bd_dom"/>
</dbReference>
<evidence type="ECO:0000313" key="3">
    <source>
        <dbReference type="Proteomes" id="UP001596106"/>
    </source>
</evidence>
<comment type="caution">
    <text evidence="2">The sequence shown here is derived from an EMBL/GenBank/DDBJ whole genome shotgun (WGS) entry which is preliminary data.</text>
</comment>
<name>A0ABW0I902_9BACT</name>
<dbReference type="Gene3D" id="2.40.50.1020">
    <property type="entry name" value="LytTr DNA-binding domain"/>
    <property type="match status" value="1"/>
</dbReference>
<evidence type="ECO:0000259" key="1">
    <source>
        <dbReference type="PROSITE" id="PS50930"/>
    </source>
</evidence>
<gene>
    <name evidence="2" type="ORF">ACFPMF_07440</name>
</gene>
<dbReference type="PANTHER" id="PTHR37299">
    <property type="entry name" value="TRANSCRIPTIONAL REGULATOR-RELATED"/>
    <property type="match status" value="1"/>
</dbReference>
<dbReference type="Proteomes" id="UP001596106">
    <property type="component" value="Unassembled WGS sequence"/>
</dbReference>
<dbReference type="InterPro" id="IPR046947">
    <property type="entry name" value="LytR-like"/>
</dbReference>
<dbReference type="PANTHER" id="PTHR37299:SF1">
    <property type="entry name" value="STAGE 0 SPORULATION PROTEIN A HOMOLOG"/>
    <property type="match status" value="1"/>
</dbReference>
<accession>A0ABW0I902</accession>
<sequence>MKQFPSYPLKIPLSVKAPDQFLIWVKTQKKLIDTNSIIRIEAQGSYSLIYTRNGERYLVSGNLSRLGARFKGFVRIHRSHLINPAFVNRSAPWLIRESLHFMQLANGESVPVSRRVWRNTKAILTIDL</sequence>
<dbReference type="SMART" id="SM00850">
    <property type="entry name" value="LytTR"/>
    <property type="match status" value="1"/>
</dbReference>
<dbReference type="PROSITE" id="PS50930">
    <property type="entry name" value="HTH_LYTTR"/>
    <property type="match status" value="1"/>
</dbReference>
<dbReference type="Pfam" id="PF04397">
    <property type="entry name" value="LytTR"/>
    <property type="match status" value="1"/>
</dbReference>
<dbReference type="RefSeq" id="WP_379842772.1">
    <property type="nucleotide sequence ID" value="NZ_JBHSMA010000002.1"/>
</dbReference>
<dbReference type="EMBL" id="JBHSMA010000002">
    <property type="protein sequence ID" value="MFC5409133.1"/>
    <property type="molecule type" value="Genomic_DNA"/>
</dbReference>
<keyword evidence="3" id="KW-1185">Reference proteome</keyword>
<evidence type="ECO:0000313" key="2">
    <source>
        <dbReference type="EMBL" id="MFC5409133.1"/>
    </source>
</evidence>